<reference evidence="3" key="1">
    <citation type="journal article" date="2014" name="PLoS ONE">
        <title>Transcriptome-Based Identification of ABC Transporters in the Western Tarnished Plant Bug Lygus hesperus.</title>
        <authorList>
            <person name="Hull J.J."/>
            <person name="Chaney K."/>
            <person name="Geib S.M."/>
            <person name="Fabrick J.A."/>
            <person name="Brent C.S."/>
            <person name="Walsh D."/>
            <person name="Lavine L.C."/>
        </authorList>
    </citation>
    <scope>NUCLEOTIDE SEQUENCE</scope>
</reference>
<sequence length="261" mass="29272">GHQILSRFSMTETGIVMSMPIYGGKSSSSTVGMPMPGLHVRITNETGVGLVAEGSRAGTRVLGGSQPVTGLLEVRGENILSGYWRKPTTTNEILTRDGWFKTADLVKYSRGMYSVLGQANTDIYRKGEHRYSIPLIEAIVMDNEHVTEVAVLENRLLQETTLLAFVVTDGKIVPKDLYKWVKTEIPDHPIQVEIVKEIPKNWSGKKNRQKILEIYDQQLKDQYLQEKNKKEREEQIKLEALHKKPEVPQAVAVGIPKPGKP</sequence>
<accession>A0A0A9VQ64</accession>
<evidence type="ECO:0000259" key="2">
    <source>
        <dbReference type="Pfam" id="PF13193"/>
    </source>
</evidence>
<dbReference type="PANTHER" id="PTHR43201:SF8">
    <property type="entry name" value="ACYL-COA SYNTHETASE FAMILY MEMBER 3"/>
    <property type="match status" value="1"/>
</dbReference>
<gene>
    <name evidence="3" type="primary">ACSF3</name>
    <name evidence="3" type="ORF">CM83_4893</name>
</gene>
<reference evidence="3" key="2">
    <citation type="submission" date="2014-07" db="EMBL/GenBank/DDBJ databases">
        <authorList>
            <person name="Hull J."/>
        </authorList>
    </citation>
    <scope>NUCLEOTIDE SEQUENCE</scope>
</reference>
<dbReference type="InterPro" id="IPR045851">
    <property type="entry name" value="AMP-bd_C_sf"/>
</dbReference>
<reference evidence="4" key="3">
    <citation type="submission" date="2014-09" db="EMBL/GenBank/DDBJ databases">
        <authorList>
            <person name="Magalhaes I.L.F."/>
            <person name="Oliveira U."/>
            <person name="Santos F.R."/>
            <person name="Vidigal T.H.D.A."/>
            <person name="Brescovit A.D."/>
            <person name="Santos A.J."/>
        </authorList>
    </citation>
    <scope>NUCLEOTIDE SEQUENCE</scope>
</reference>
<dbReference type="EMBL" id="GBRD01012638">
    <property type="protein sequence ID" value="JAG53186.1"/>
    <property type="molecule type" value="Transcribed_RNA"/>
</dbReference>
<dbReference type="PANTHER" id="PTHR43201">
    <property type="entry name" value="ACYL-COA SYNTHETASE"/>
    <property type="match status" value="1"/>
</dbReference>
<name>A0A0A9VQ64_LYGHE</name>
<evidence type="ECO:0000313" key="3">
    <source>
        <dbReference type="EMBL" id="JAF98586.1"/>
    </source>
</evidence>
<organism evidence="3">
    <name type="scientific">Lygus hesperus</name>
    <name type="common">Western plant bug</name>
    <dbReference type="NCBI Taxonomy" id="30085"/>
    <lineage>
        <taxon>Eukaryota</taxon>
        <taxon>Metazoa</taxon>
        <taxon>Ecdysozoa</taxon>
        <taxon>Arthropoda</taxon>
        <taxon>Hexapoda</taxon>
        <taxon>Insecta</taxon>
        <taxon>Pterygota</taxon>
        <taxon>Neoptera</taxon>
        <taxon>Paraneoptera</taxon>
        <taxon>Hemiptera</taxon>
        <taxon>Heteroptera</taxon>
        <taxon>Panheteroptera</taxon>
        <taxon>Cimicomorpha</taxon>
        <taxon>Miridae</taxon>
        <taxon>Mirini</taxon>
        <taxon>Lygus</taxon>
    </lineage>
</organism>
<evidence type="ECO:0000313" key="4">
    <source>
        <dbReference type="EMBL" id="JAG53186.1"/>
    </source>
</evidence>
<protein>
    <submittedName>
        <fullName evidence="3">Acyl-CoA synthetase family member 3, mitochondrial</fullName>
    </submittedName>
</protein>
<proteinExistence type="inferred from homology"/>
<dbReference type="Gene3D" id="3.30.300.30">
    <property type="match status" value="1"/>
</dbReference>
<dbReference type="GO" id="GO:0006631">
    <property type="term" value="P:fatty acid metabolic process"/>
    <property type="evidence" value="ECO:0007669"/>
    <property type="project" value="TreeGrafter"/>
</dbReference>
<feature type="non-terminal residue" evidence="3">
    <location>
        <position position="1"/>
    </location>
</feature>
<dbReference type="InterPro" id="IPR025110">
    <property type="entry name" value="AMP-bd_C"/>
</dbReference>
<dbReference type="GO" id="GO:0031956">
    <property type="term" value="F:medium-chain fatty acid-CoA ligase activity"/>
    <property type="evidence" value="ECO:0007669"/>
    <property type="project" value="TreeGrafter"/>
</dbReference>
<dbReference type="Pfam" id="PF13193">
    <property type="entry name" value="AMP-binding_C"/>
    <property type="match status" value="1"/>
</dbReference>
<dbReference type="AlphaFoldDB" id="A0A0A9VQ64"/>
<comment type="similarity">
    <text evidence="1">Belongs to the ATP-dependent AMP-binding enzyme family.</text>
</comment>
<dbReference type="SUPFAM" id="SSF56801">
    <property type="entry name" value="Acetyl-CoA synthetase-like"/>
    <property type="match status" value="1"/>
</dbReference>
<dbReference type="Gene3D" id="3.40.50.12780">
    <property type="entry name" value="N-terminal domain of ligase-like"/>
    <property type="match status" value="1"/>
</dbReference>
<dbReference type="InterPro" id="IPR042099">
    <property type="entry name" value="ANL_N_sf"/>
</dbReference>
<dbReference type="EMBL" id="GBHO01045017">
    <property type="protein sequence ID" value="JAF98586.1"/>
    <property type="molecule type" value="Transcribed_RNA"/>
</dbReference>
<feature type="domain" description="AMP-binding enzyme C-terminal" evidence="2">
    <location>
        <begin position="136"/>
        <end position="205"/>
    </location>
</feature>
<evidence type="ECO:0000256" key="1">
    <source>
        <dbReference type="ARBA" id="ARBA00006432"/>
    </source>
</evidence>